<comment type="caution">
    <text evidence="2">The sequence shown here is derived from an EMBL/GenBank/DDBJ whole genome shotgun (WGS) entry which is preliminary data.</text>
</comment>
<gene>
    <name evidence="2" type="ORF">GCM10007103_17090</name>
</gene>
<sequence>MENSKLYYLFMIVPLFVIFSAKQMALITSFELLVLLSSYFLVYRTYIDGKRLADKNLIPESEIWRMLIPGQRFKYFQELYFDKRSNLRKV</sequence>
<keyword evidence="1" id="KW-0472">Membrane</keyword>
<proteinExistence type="predicted"/>
<name>A0A918VWN3_9FLAO</name>
<dbReference type="EMBL" id="BMXB01000005">
    <property type="protein sequence ID" value="GHA36180.1"/>
    <property type="molecule type" value="Genomic_DNA"/>
</dbReference>
<dbReference type="RefSeq" id="WP_189604318.1">
    <property type="nucleotide sequence ID" value="NZ_BMXB01000005.1"/>
</dbReference>
<keyword evidence="1" id="KW-0812">Transmembrane</keyword>
<evidence type="ECO:0000313" key="3">
    <source>
        <dbReference type="Proteomes" id="UP000610456"/>
    </source>
</evidence>
<reference evidence="2" key="1">
    <citation type="journal article" date="2014" name="Int. J. Syst. Evol. Microbiol.">
        <title>Complete genome sequence of Corynebacterium casei LMG S-19264T (=DSM 44701T), isolated from a smear-ripened cheese.</title>
        <authorList>
            <consortium name="US DOE Joint Genome Institute (JGI-PGF)"/>
            <person name="Walter F."/>
            <person name="Albersmeier A."/>
            <person name="Kalinowski J."/>
            <person name="Ruckert C."/>
        </authorList>
    </citation>
    <scope>NUCLEOTIDE SEQUENCE</scope>
    <source>
        <strain evidence="2">KCTC 12719</strain>
    </source>
</reference>
<feature type="transmembrane region" description="Helical" evidence="1">
    <location>
        <begin position="6"/>
        <end position="36"/>
    </location>
</feature>
<evidence type="ECO:0000313" key="2">
    <source>
        <dbReference type="EMBL" id="GHA36180.1"/>
    </source>
</evidence>
<dbReference type="AlphaFoldDB" id="A0A918VWN3"/>
<evidence type="ECO:0000256" key="1">
    <source>
        <dbReference type="SAM" id="Phobius"/>
    </source>
</evidence>
<reference evidence="2" key="2">
    <citation type="submission" date="2020-09" db="EMBL/GenBank/DDBJ databases">
        <authorList>
            <person name="Sun Q."/>
            <person name="Kim S."/>
        </authorList>
    </citation>
    <scope>NUCLEOTIDE SEQUENCE</scope>
    <source>
        <strain evidence="2">KCTC 12719</strain>
    </source>
</reference>
<dbReference type="Proteomes" id="UP000610456">
    <property type="component" value="Unassembled WGS sequence"/>
</dbReference>
<protein>
    <submittedName>
        <fullName evidence="2">Uncharacterized protein</fullName>
    </submittedName>
</protein>
<organism evidence="2 3">
    <name type="scientific">Salinimicrobium marinum</name>
    <dbReference type="NCBI Taxonomy" id="680283"/>
    <lineage>
        <taxon>Bacteria</taxon>
        <taxon>Pseudomonadati</taxon>
        <taxon>Bacteroidota</taxon>
        <taxon>Flavobacteriia</taxon>
        <taxon>Flavobacteriales</taxon>
        <taxon>Flavobacteriaceae</taxon>
        <taxon>Salinimicrobium</taxon>
    </lineage>
</organism>
<keyword evidence="1" id="KW-1133">Transmembrane helix</keyword>
<keyword evidence="3" id="KW-1185">Reference proteome</keyword>
<accession>A0A918VWN3</accession>